<protein>
    <submittedName>
        <fullName evidence="2">Putative membrane protein</fullName>
    </submittedName>
</protein>
<dbReference type="STRING" id="118062.MCBB_2228"/>
<proteinExistence type="predicted"/>
<feature type="transmembrane region" description="Helical" evidence="1">
    <location>
        <begin position="7"/>
        <end position="26"/>
    </location>
</feature>
<evidence type="ECO:0000313" key="3">
    <source>
        <dbReference type="Proteomes" id="UP000094707"/>
    </source>
</evidence>
<evidence type="ECO:0000256" key="1">
    <source>
        <dbReference type="SAM" id="Phobius"/>
    </source>
</evidence>
<feature type="transmembrane region" description="Helical" evidence="1">
    <location>
        <begin position="99"/>
        <end position="121"/>
    </location>
</feature>
<accession>A0A1D3L564</accession>
<dbReference type="KEGG" id="mcub:MCBB_2228"/>
<keyword evidence="3" id="KW-1185">Reference proteome</keyword>
<dbReference type="RefSeq" id="WP_071907798.1">
    <property type="nucleotide sequence ID" value="NZ_LT607756.1"/>
</dbReference>
<organism evidence="2 3">
    <name type="scientific">Methanobacterium congolense</name>
    <dbReference type="NCBI Taxonomy" id="118062"/>
    <lineage>
        <taxon>Archaea</taxon>
        <taxon>Methanobacteriati</taxon>
        <taxon>Methanobacteriota</taxon>
        <taxon>Methanomada group</taxon>
        <taxon>Methanobacteria</taxon>
        <taxon>Methanobacteriales</taxon>
        <taxon>Methanobacteriaceae</taxon>
        <taxon>Methanobacterium</taxon>
    </lineage>
</organism>
<keyword evidence="1" id="KW-0812">Transmembrane</keyword>
<keyword evidence="1" id="KW-1133">Transmembrane helix</keyword>
<dbReference type="Proteomes" id="UP000094707">
    <property type="component" value="Chromosome I"/>
</dbReference>
<dbReference type="EMBL" id="LT607756">
    <property type="protein sequence ID" value="SCG86767.1"/>
    <property type="molecule type" value="Genomic_DNA"/>
</dbReference>
<sequence>MNKYIKIMLYGILMWLIPFLVSFLIYPLKQSANPFFESIMPVVITATVVALTLSYFKQQDKDFLSEGITIGISWFVISIAIDLMMFLPPSPMHMGFSDYMMDVGFTYLIIPVVTLGMGYTADKELKKRIKED</sequence>
<gene>
    <name evidence="2" type="ORF">MCBB_2228</name>
</gene>
<keyword evidence="1" id="KW-0472">Membrane</keyword>
<dbReference type="GeneID" id="30413063"/>
<feature type="transmembrane region" description="Helical" evidence="1">
    <location>
        <begin position="38"/>
        <end position="56"/>
    </location>
</feature>
<reference evidence="2 3" key="1">
    <citation type="submission" date="2016-08" db="EMBL/GenBank/DDBJ databases">
        <authorList>
            <person name="Seilhamer J.J."/>
        </authorList>
    </citation>
    <scope>NUCLEOTIDE SEQUENCE [LARGE SCALE GENOMIC DNA]</scope>
    <source>
        <strain evidence="2">Buetzberg</strain>
    </source>
</reference>
<evidence type="ECO:0000313" key="2">
    <source>
        <dbReference type="EMBL" id="SCG86767.1"/>
    </source>
</evidence>
<dbReference type="OrthoDB" id="60662at2157"/>
<name>A0A1D3L564_9EURY</name>
<dbReference type="AlphaFoldDB" id="A0A1D3L564"/>
<feature type="transmembrane region" description="Helical" evidence="1">
    <location>
        <begin position="68"/>
        <end position="87"/>
    </location>
</feature>